<evidence type="ECO:0000313" key="2">
    <source>
        <dbReference type="EMBL" id="MBA0017302.1"/>
    </source>
</evidence>
<feature type="region of interest" description="Disordered" evidence="1">
    <location>
        <begin position="13"/>
        <end position="93"/>
    </location>
</feature>
<reference evidence="2 3" key="1">
    <citation type="submission" date="2020-07" db="EMBL/GenBank/DDBJ databases">
        <authorList>
            <person name="Hilgarth M."/>
            <person name="Werum V."/>
            <person name="Vogel R.F."/>
        </authorList>
    </citation>
    <scope>NUCLEOTIDE SEQUENCE [LARGE SCALE GENOMIC DNA]</scope>
    <source>
        <strain evidence="2 3">DSM 28961</strain>
    </source>
</reference>
<dbReference type="GeneID" id="303195707"/>
<evidence type="ECO:0000313" key="3">
    <source>
        <dbReference type="Proteomes" id="UP000530186"/>
    </source>
</evidence>
<proteinExistence type="predicted"/>
<feature type="compositionally biased region" description="Basic and acidic residues" evidence="1">
    <location>
        <begin position="14"/>
        <end position="37"/>
    </location>
</feature>
<dbReference type="AlphaFoldDB" id="A0A7V8N234"/>
<protein>
    <submittedName>
        <fullName evidence="2">Uncharacterized protein</fullName>
    </submittedName>
</protein>
<dbReference type="RefSeq" id="WP_180747412.1">
    <property type="nucleotide sequence ID" value="NZ_CBCRWQ010000019.1"/>
</dbReference>
<accession>A0A7V8N234</accession>
<evidence type="ECO:0000256" key="1">
    <source>
        <dbReference type="SAM" id="MobiDB-lite"/>
    </source>
</evidence>
<dbReference type="EMBL" id="JACBNY010000019">
    <property type="protein sequence ID" value="MBA0017302.1"/>
    <property type="molecule type" value="Genomic_DNA"/>
</dbReference>
<gene>
    <name evidence="2" type="ORF">HZR21_09270</name>
</gene>
<sequence>MFSLAACTDLQTSEESKIEVSKQKQIEESNQKAEASKQELLAKQGAEAKASKEAQDSKNEAEARATQKAQEEKAAKEAEDKNPDTYPVDADSDFRVLGRVVGRYSE</sequence>
<comment type="caution">
    <text evidence="2">The sequence shown here is derived from an EMBL/GenBank/DDBJ whole genome shotgun (WGS) entry which is preliminary data.</text>
</comment>
<keyword evidence="3" id="KW-1185">Reference proteome</keyword>
<feature type="compositionally biased region" description="Basic and acidic residues" evidence="1">
    <location>
        <begin position="49"/>
        <end position="83"/>
    </location>
</feature>
<dbReference type="Proteomes" id="UP000530186">
    <property type="component" value="Unassembled WGS sequence"/>
</dbReference>
<organism evidence="2 3">
    <name type="scientific">Pseudolactococcus laudensis</name>
    <dbReference type="NCBI Taxonomy" id="1494461"/>
    <lineage>
        <taxon>Bacteria</taxon>
        <taxon>Bacillati</taxon>
        <taxon>Bacillota</taxon>
        <taxon>Bacilli</taxon>
        <taxon>Lactobacillales</taxon>
        <taxon>Streptococcaceae</taxon>
        <taxon>Pseudolactococcus</taxon>
    </lineage>
</organism>
<name>A0A7V8N234_9LACT</name>